<dbReference type="PROSITE" id="PS51387">
    <property type="entry name" value="FAD_PCMH"/>
    <property type="match status" value="1"/>
</dbReference>
<dbReference type="Gene3D" id="3.30.465.10">
    <property type="match status" value="1"/>
</dbReference>
<reference evidence="2" key="1">
    <citation type="submission" date="2018-05" db="EMBL/GenBank/DDBJ databases">
        <authorList>
            <person name="Lanie J.A."/>
            <person name="Ng W.-L."/>
            <person name="Kazmierczak K.M."/>
            <person name="Andrzejewski T.M."/>
            <person name="Davidsen T.M."/>
            <person name="Wayne K.J."/>
            <person name="Tettelin H."/>
            <person name="Glass J.I."/>
            <person name="Rusch D."/>
            <person name="Podicherti R."/>
            <person name="Tsui H.-C.T."/>
            <person name="Winkler M.E."/>
        </authorList>
    </citation>
    <scope>NUCLEOTIDE SEQUENCE</scope>
</reference>
<dbReference type="PANTHER" id="PTHR42934:SF2">
    <property type="entry name" value="GLYCOLATE OXIDASE SUBUNIT GLCD"/>
    <property type="match status" value="1"/>
</dbReference>
<proteinExistence type="predicted"/>
<organism evidence="2">
    <name type="scientific">marine metagenome</name>
    <dbReference type="NCBI Taxonomy" id="408172"/>
    <lineage>
        <taxon>unclassified sequences</taxon>
        <taxon>metagenomes</taxon>
        <taxon>ecological metagenomes</taxon>
    </lineage>
</organism>
<name>A0A381UB95_9ZZZZ</name>
<feature type="non-terminal residue" evidence="2">
    <location>
        <position position="138"/>
    </location>
</feature>
<dbReference type="InterPro" id="IPR016169">
    <property type="entry name" value="FAD-bd_PCMH_sub2"/>
</dbReference>
<dbReference type="InterPro" id="IPR006094">
    <property type="entry name" value="Oxid_FAD_bind_N"/>
</dbReference>
<dbReference type="SUPFAM" id="SSF56176">
    <property type="entry name" value="FAD-binding/transporter-associated domain-like"/>
    <property type="match status" value="1"/>
</dbReference>
<protein>
    <recommendedName>
        <fullName evidence="1">FAD-binding PCMH-type domain-containing protein</fullName>
    </recommendedName>
</protein>
<accession>A0A381UB95</accession>
<dbReference type="InterPro" id="IPR016166">
    <property type="entry name" value="FAD-bd_PCMH"/>
</dbReference>
<evidence type="ECO:0000313" key="2">
    <source>
        <dbReference type="EMBL" id="SVA25505.1"/>
    </source>
</evidence>
<dbReference type="Gene3D" id="3.30.43.10">
    <property type="entry name" value="Uridine Diphospho-n-acetylenolpyruvylglucosamine Reductase, domain 2"/>
    <property type="match status" value="1"/>
</dbReference>
<dbReference type="Pfam" id="PF01565">
    <property type="entry name" value="FAD_binding_4"/>
    <property type="match status" value="1"/>
</dbReference>
<dbReference type="InterPro" id="IPR016167">
    <property type="entry name" value="FAD-bd_PCMH_sub1"/>
</dbReference>
<sequence>MLSLEFFTQLEEIVGTANLFRDDDSLSVYSADKSKNNGFVDVAVRPRTVTEVASVARLCNESQVPLTVRGAGTGYTGGAVPIQGGVVMSMERFTRVIEIDEMNLLAIVEPNVITGDLQRAVEDVGLFYPPDPASLNQS</sequence>
<dbReference type="InterPro" id="IPR036318">
    <property type="entry name" value="FAD-bd_PCMH-like_sf"/>
</dbReference>
<evidence type="ECO:0000259" key="1">
    <source>
        <dbReference type="PROSITE" id="PS51387"/>
    </source>
</evidence>
<feature type="domain" description="FAD-binding PCMH-type" evidence="1">
    <location>
        <begin position="36"/>
        <end position="138"/>
    </location>
</feature>
<dbReference type="GO" id="GO:0071949">
    <property type="term" value="F:FAD binding"/>
    <property type="evidence" value="ECO:0007669"/>
    <property type="project" value="InterPro"/>
</dbReference>
<dbReference type="PANTHER" id="PTHR42934">
    <property type="entry name" value="GLYCOLATE OXIDASE SUBUNIT GLCD"/>
    <property type="match status" value="1"/>
</dbReference>
<dbReference type="AlphaFoldDB" id="A0A381UB95"/>
<gene>
    <name evidence="2" type="ORF">METZ01_LOCUS78359</name>
</gene>
<dbReference type="InterPro" id="IPR051914">
    <property type="entry name" value="FAD-linked_OxidoTrans_Type4"/>
</dbReference>
<dbReference type="EMBL" id="UINC01006103">
    <property type="protein sequence ID" value="SVA25505.1"/>
    <property type="molecule type" value="Genomic_DNA"/>
</dbReference>